<protein>
    <recommendedName>
        <fullName evidence="3">4a-hydroxytetrahydrobiopterin dehydratase</fullName>
        <ecNumber evidence="3">4.2.1.96</ecNumber>
    </recommendedName>
    <alternativeName>
        <fullName evidence="5">4-alpha-hydroxy-tetrahydropterin dehydratase</fullName>
    </alternativeName>
</protein>
<reference evidence="8" key="1">
    <citation type="submission" date="2016-11" db="UniProtKB">
        <authorList>
            <consortium name="WormBaseParasite"/>
        </authorList>
    </citation>
    <scope>IDENTIFICATION</scope>
</reference>
<dbReference type="Gene3D" id="3.30.1360.20">
    <property type="entry name" value="Transcriptional coactivator/pterin dehydratase"/>
    <property type="match status" value="1"/>
</dbReference>
<evidence type="ECO:0000256" key="2">
    <source>
        <dbReference type="ARBA" id="ARBA00006472"/>
    </source>
</evidence>
<dbReference type="PANTHER" id="PTHR12599:SF0">
    <property type="entry name" value="PTERIN-4-ALPHA-CARBINOLAMINE DEHYDRATASE"/>
    <property type="match status" value="1"/>
</dbReference>
<dbReference type="InterPro" id="IPR001533">
    <property type="entry name" value="Pterin_deHydtase"/>
</dbReference>
<feature type="compositionally biased region" description="Polar residues" evidence="6">
    <location>
        <begin position="422"/>
        <end position="433"/>
    </location>
</feature>
<organism evidence="7 8">
    <name type="scientific">Macrostomum lignano</name>
    <dbReference type="NCBI Taxonomy" id="282301"/>
    <lineage>
        <taxon>Eukaryota</taxon>
        <taxon>Metazoa</taxon>
        <taxon>Spiralia</taxon>
        <taxon>Lophotrochozoa</taxon>
        <taxon>Platyhelminthes</taxon>
        <taxon>Rhabditophora</taxon>
        <taxon>Macrostomorpha</taxon>
        <taxon>Macrostomida</taxon>
        <taxon>Macrostomidae</taxon>
        <taxon>Macrostomum</taxon>
    </lineage>
</organism>
<evidence type="ECO:0000256" key="1">
    <source>
        <dbReference type="ARBA" id="ARBA00001554"/>
    </source>
</evidence>
<dbReference type="GO" id="GO:0008124">
    <property type="term" value="F:4-alpha-hydroxytetrahydrobiopterin dehydratase activity"/>
    <property type="evidence" value="ECO:0007669"/>
    <property type="project" value="UniProtKB-EC"/>
</dbReference>
<dbReference type="InterPro" id="IPR036428">
    <property type="entry name" value="PCD_sf"/>
</dbReference>
<name>A0A1I8ILD3_9PLAT</name>
<dbReference type="PANTHER" id="PTHR12599">
    <property type="entry name" value="PTERIN-4-ALPHA-CARBINOLAMINE DEHYDRATASE"/>
    <property type="match status" value="1"/>
</dbReference>
<keyword evidence="7" id="KW-1185">Reference proteome</keyword>
<dbReference type="SUPFAM" id="SSF55248">
    <property type="entry name" value="PCD-like"/>
    <property type="match status" value="1"/>
</dbReference>
<dbReference type="Pfam" id="PF01329">
    <property type="entry name" value="Pterin_4a"/>
    <property type="match status" value="1"/>
</dbReference>
<proteinExistence type="inferred from homology"/>
<dbReference type="NCBIfam" id="NF002018">
    <property type="entry name" value="PRK00823.1-3"/>
    <property type="match status" value="1"/>
</dbReference>
<dbReference type="GO" id="GO:0006729">
    <property type="term" value="P:tetrahydrobiopterin biosynthetic process"/>
    <property type="evidence" value="ECO:0007669"/>
    <property type="project" value="InterPro"/>
</dbReference>
<dbReference type="Proteomes" id="UP000095280">
    <property type="component" value="Unplaced"/>
</dbReference>
<dbReference type="EC" id="4.2.1.96" evidence="3"/>
<comment type="catalytic activity">
    <reaction evidence="1">
        <text>(4aS,6R)-4a-hydroxy-L-erythro-5,6,7,8-tetrahydrobiopterin = (6R)-L-erythro-6,7-dihydrobiopterin + H2O</text>
        <dbReference type="Rhea" id="RHEA:11920"/>
        <dbReference type="ChEBI" id="CHEBI:15377"/>
        <dbReference type="ChEBI" id="CHEBI:15642"/>
        <dbReference type="ChEBI" id="CHEBI:43120"/>
        <dbReference type="EC" id="4.2.1.96"/>
    </reaction>
</comment>
<dbReference type="HAMAP" id="MF_00434">
    <property type="entry name" value="Pterin_4_alpha"/>
    <property type="match status" value="1"/>
</dbReference>
<evidence type="ECO:0000256" key="3">
    <source>
        <dbReference type="ARBA" id="ARBA00013252"/>
    </source>
</evidence>
<evidence type="ECO:0000256" key="4">
    <source>
        <dbReference type="ARBA" id="ARBA00023239"/>
    </source>
</evidence>
<evidence type="ECO:0000256" key="6">
    <source>
        <dbReference type="SAM" id="MobiDB-lite"/>
    </source>
</evidence>
<keyword evidence="4" id="KW-0456">Lyase</keyword>
<dbReference type="WBParaSite" id="maker-uti_cns_0013802-snap-gene-0.3-mRNA-1">
    <property type="protein sequence ID" value="maker-uti_cns_0013802-snap-gene-0.3-mRNA-1"/>
    <property type="gene ID" value="maker-uti_cns_0013802-snap-gene-0.3"/>
</dbReference>
<evidence type="ECO:0000313" key="8">
    <source>
        <dbReference type="WBParaSite" id="maker-uti_cns_0013802-snap-gene-0.3-mRNA-1"/>
    </source>
</evidence>
<evidence type="ECO:0000313" key="7">
    <source>
        <dbReference type="Proteomes" id="UP000095280"/>
    </source>
</evidence>
<dbReference type="AlphaFoldDB" id="A0A1I8ILD3"/>
<accession>A0A1I8ILD3</accession>
<dbReference type="CDD" id="cd00914">
    <property type="entry name" value="PCD_DCoH_subfamily_b"/>
    <property type="match status" value="1"/>
</dbReference>
<feature type="region of interest" description="Disordered" evidence="6">
    <location>
        <begin position="415"/>
        <end position="441"/>
    </location>
</feature>
<feature type="region of interest" description="Disordered" evidence="6">
    <location>
        <begin position="331"/>
        <end position="353"/>
    </location>
</feature>
<feature type="compositionally biased region" description="Basic and acidic residues" evidence="6">
    <location>
        <begin position="334"/>
        <end position="345"/>
    </location>
</feature>
<sequence length="776" mass="82563">MGRPPKDRSALQETAYWCVFGVVVLQCNWKLVDGRDAISKSYKFKDFQQAFSFMTHSALNAEKLDHHPEWFNVYNRVDVTLTTHSCGGISSRDVRLASVMDAAAANRAGQAVREDGLALAGQVDASPEPHRGELAPLRLLLLYARSLADQLRVSPVLSAIRADQLRVSPGPVQSELTSSESHLCSVQSELTSSESHLCSVQSELTSSKSHLPSAIRADQLRVSPVPVQSELTSSESHLCPVQSELTSCLTAAIRADQPESHLAHSELTSSKSHLAQCSGLQCSRSRAHFRRAAHQALNLALPAGAELPRSARLRKPAEMSRRLTVCLDAGTDQARARDSQDRSADPAESPGLVGYGAQQAVLGGIVVRGAEGDAQPAGDLPVGGAGHAHANQLLTLLSAELWRHLAPADFVEGSRPEVQGCRRQSQGNPSTGTAPGVDPHLTEKDKQCALSIAPVRSGGIGDPHPAGVPDEGAEVSDIVRGGQLVHPLGVAEVFVPRLVEVRAEGDVMLRGLLSYATEGTAHGLTSAPIAGWTTPEQQVEDDLPRSDVGGKIVLLEGVFPLRGETHGGGGRARSTTKGGRAVVQVSQEMDTRLASASSSWASSLKARMTLPLAFRIASTLMSRASFSQRKSSIMPIDASIWAVVSVPLAARTQILNFGSVATLAYVPALASFGLLGSSEGSTVHYVADKLAAGGHQGYGATGGLYTQNWPLEVHLYGSLEEQMQRLPGHGEPLLPVHAKPGRTASLYTSHPSYAYPQDRSSYATRPYMSSVPELDQ</sequence>
<comment type="similarity">
    <text evidence="2">Belongs to the pterin-4-alpha-carbinolamine dehydratase family.</text>
</comment>
<evidence type="ECO:0000256" key="5">
    <source>
        <dbReference type="ARBA" id="ARBA00030497"/>
    </source>
</evidence>